<dbReference type="EMBL" id="PXNP01000104">
    <property type="protein sequence ID" value="PSF05180.1"/>
    <property type="molecule type" value="Genomic_DNA"/>
</dbReference>
<protein>
    <submittedName>
        <fullName evidence="2">Uncharacterized protein</fullName>
    </submittedName>
</protein>
<evidence type="ECO:0000256" key="1">
    <source>
        <dbReference type="SAM" id="Phobius"/>
    </source>
</evidence>
<name>A0A2T1K538_9GAMM</name>
<feature type="transmembrane region" description="Helical" evidence="1">
    <location>
        <begin position="116"/>
        <end position="134"/>
    </location>
</feature>
<feature type="transmembrane region" description="Helical" evidence="1">
    <location>
        <begin position="58"/>
        <end position="80"/>
    </location>
</feature>
<proteinExistence type="predicted"/>
<gene>
    <name evidence="2" type="ORF">C7H09_16405</name>
</gene>
<feature type="transmembrane region" description="Helical" evidence="1">
    <location>
        <begin position="92"/>
        <end position="110"/>
    </location>
</feature>
<evidence type="ECO:0000313" key="2">
    <source>
        <dbReference type="EMBL" id="PSF05180.1"/>
    </source>
</evidence>
<keyword evidence="1" id="KW-0812">Transmembrane</keyword>
<keyword evidence="3" id="KW-1185">Reference proteome</keyword>
<keyword evidence="1" id="KW-1133">Transmembrane helix</keyword>
<dbReference type="OrthoDB" id="6385597at2"/>
<dbReference type="RefSeq" id="WP_106764725.1">
    <property type="nucleotide sequence ID" value="NZ_PXNP01000104.1"/>
</dbReference>
<sequence length="161" mass="17852">MSTRDSDGLDDGAVEIQIFPRGMWHVVGAVVCMATSLAIVLVLIALLTSPWFSTQTVLVIGLCLFVLAVFLLVTPTFLLTRGSAKWHSFLKRFNLFVVGILIVAGAISLIVGDSSMATTCASGLFFSLIAYWLYRASAHAECVEYYRKICEYRRHHMAQDR</sequence>
<reference evidence="2 3" key="1">
    <citation type="submission" date="2018-03" db="EMBL/GenBank/DDBJ databases">
        <title>Marinobacter brunus sp. nov., a marine bacterium of Gamma-proteobacteria isolated from the surface seawater of the South China Sea.</title>
        <authorList>
            <person name="Cheng H."/>
            <person name="Wu Y.-H."/>
            <person name="Xamxidin M."/>
            <person name="Xu X.-W."/>
        </authorList>
    </citation>
    <scope>NUCLEOTIDE SEQUENCE [LARGE SCALE GENOMIC DNA]</scope>
    <source>
        <strain evidence="2 3">NH169-3</strain>
    </source>
</reference>
<dbReference type="AlphaFoldDB" id="A0A2T1K538"/>
<feature type="transmembrane region" description="Helical" evidence="1">
    <location>
        <begin position="26"/>
        <end position="52"/>
    </location>
</feature>
<accession>A0A2T1K538</accession>
<organism evidence="2 3">
    <name type="scientific">Marinobacter fuscus</name>
    <dbReference type="NCBI Taxonomy" id="2109942"/>
    <lineage>
        <taxon>Bacteria</taxon>
        <taxon>Pseudomonadati</taxon>
        <taxon>Pseudomonadota</taxon>
        <taxon>Gammaproteobacteria</taxon>
        <taxon>Pseudomonadales</taxon>
        <taxon>Marinobacteraceae</taxon>
        <taxon>Marinobacter</taxon>
    </lineage>
</organism>
<evidence type="ECO:0000313" key="3">
    <source>
        <dbReference type="Proteomes" id="UP000239866"/>
    </source>
</evidence>
<comment type="caution">
    <text evidence="2">The sequence shown here is derived from an EMBL/GenBank/DDBJ whole genome shotgun (WGS) entry which is preliminary data.</text>
</comment>
<dbReference type="Proteomes" id="UP000239866">
    <property type="component" value="Unassembled WGS sequence"/>
</dbReference>
<keyword evidence="1" id="KW-0472">Membrane</keyword>